<gene>
    <name evidence="2" type="ORF">F2Q69_00021962</name>
</gene>
<feature type="region of interest" description="Disordered" evidence="1">
    <location>
        <begin position="96"/>
        <end position="119"/>
    </location>
</feature>
<evidence type="ECO:0000313" key="3">
    <source>
        <dbReference type="Proteomes" id="UP000712600"/>
    </source>
</evidence>
<dbReference type="AlphaFoldDB" id="A0A8S9QEU8"/>
<name>A0A8S9QEU8_BRACR</name>
<accession>A0A8S9QEU8</accession>
<reference evidence="2" key="1">
    <citation type="submission" date="2019-12" db="EMBL/GenBank/DDBJ databases">
        <title>Genome sequencing and annotation of Brassica cretica.</title>
        <authorList>
            <person name="Studholme D.J."/>
            <person name="Sarris P."/>
        </authorList>
    </citation>
    <scope>NUCLEOTIDE SEQUENCE</scope>
    <source>
        <strain evidence="2">PFS-109/04</strain>
        <tissue evidence="2">Leaf</tissue>
    </source>
</reference>
<organism evidence="2 3">
    <name type="scientific">Brassica cretica</name>
    <name type="common">Mustard</name>
    <dbReference type="NCBI Taxonomy" id="69181"/>
    <lineage>
        <taxon>Eukaryota</taxon>
        <taxon>Viridiplantae</taxon>
        <taxon>Streptophyta</taxon>
        <taxon>Embryophyta</taxon>
        <taxon>Tracheophyta</taxon>
        <taxon>Spermatophyta</taxon>
        <taxon>Magnoliopsida</taxon>
        <taxon>eudicotyledons</taxon>
        <taxon>Gunneridae</taxon>
        <taxon>Pentapetalae</taxon>
        <taxon>rosids</taxon>
        <taxon>malvids</taxon>
        <taxon>Brassicales</taxon>
        <taxon>Brassicaceae</taxon>
        <taxon>Brassiceae</taxon>
        <taxon>Brassica</taxon>
    </lineage>
</organism>
<proteinExistence type="predicted"/>
<feature type="compositionally biased region" description="Basic residues" evidence="1">
    <location>
        <begin position="96"/>
        <end position="106"/>
    </location>
</feature>
<sequence>MQDRSSDFIPNKFPRGLEETRVQCRVNAMRGARFLTGFEVLESCRRGSVLSPSLLRELERKVSKAGAMIRGKGREERGKDIGRLVESQIKHSNLKQKITKLSHRRGNGAAATVGVFKRE</sequence>
<dbReference type="EMBL" id="QGKX02001290">
    <property type="protein sequence ID" value="KAF3539790.1"/>
    <property type="molecule type" value="Genomic_DNA"/>
</dbReference>
<dbReference type="Proteomes" id="UP000712600">
    <property type="component" value="Unassembled WGS sequence"/>
</dbReference>
<protein>
    <submittedName>
        <fullName evidence="2">Uncharacterized protein</fullName>
    </submittedName>
</protein>
<evidence type="ECO:0000256" key="1">
    <source>
        <dbReference type="SAM" id="MobiDB-lite"/>
    </source>
</evidence>
<evidence type="ECO:0000313" key="2">
    <source>
        <dbReference type="EMBL" id="KAF3539790.1"/>
    </source>
</evidence>
<comment type="caution">
    <text evidence="2">The sequence shown here is derived from an EMBL/GenBank/DDBJ whole genome shotgun (WGS) entry which is preliminary data.</text>
</comment>